<protein>
    <submittedName>
        <fullName evidence="2">Adenylyl cyclase</fullName>
    </submittedName>
</protein>
<evidence type="ECO:0000313" key="2">
    <source>
        <dbReference type="EMBL" id="PJE64498.1"/>
    </source>
</evidence>
<reference evidence="3" key="1">
    <citation type="submission" date="2017-09" db="EMBL/GenBank/DDBJ databases">
        <title>Depth-based differentiation of microbial function through sediment-hosted aquifers and enrichment of novel symbionts in the deep terrestrial subsurface.</title>
        <authorList>
            <person name="Probst A.J."/>
            <person name="Ladd B."/>
            <person name="Jarett J.K."/>
            <person name="Geller-Mcgrath D.E."/>
            <person name="Sieber C.M.K."/>
            <person name="Emerson J.B."/>
            <person name="Anantharaman K."/>
            <person name="Thomas B.C."/>
            <person name="Malmstrom R."/>
            <person name="Stieglmeier M."/>
            <person name="Klingl A."/>
            <person name="Woyke T."/>
            <person name="Ryan C.M."/>
            <person name="Banfield J.F."/>
        </authorList>
    </citation>
    <scope>NUCLEOTIDE SEQUENCE [LARGE SCALE GENOMIC DNA]</scope>
</reference>
<dbReference type="Proteomes" id="UP000229098">
    <property type="component" value="Unassembled WGS sequence"/>
</dbReference>
<comment type="caution">
    <text evidence="2">The sequence shown here is derived from an EMBL/GenBank/DDBJ whole genome shotgun (WGS) entry which is preliminary data.</text>
</comment>
<dbReference type="SUPFAM" id="SSF55154">
    <property type="entry name" value="CYTH-like phosphatases"/>
    <property type="match status" value="1"/>
</dbReference>
<accession>A0A2M8KX43</accession>
<dbReference type="InterPro" id="IPR023577">
    <property type="entry name" value="CYTH_domain"/>
</dbReference>
<dbReference type="Gene3D" id="2.40.320.10">
    <property type="entry name" value="Hypothetical Protein Pfu-838710-001"/>
    <property type="match status" value="1"/>
</dbReference>
<dbReference type="AlphaFoldDB" id="A0A2M8KX43"/>
<dbReference type="Pfam" id="PF01928">
    <property type="entry name" value="CYTH"/>
    <property type="match status" value="1"/>
</dbReference>
<dbReference type="EMBL" id="PFEF01000005">
    <property type="protein sequence ID" value="PJE64498.1"/>
    <property type="molecule type" value="Genomic_DNA"/>
</dbReference>
<organism evidence="2 3">
    <name type="scientific">Candidatus Ryanbacteria bacterium CG10_big_fil_rev_8_21_14_0_10_43_42</name>
    <dbReference type="NCBI Taxonomy" id="1974864"/>
    <lineage>
        <taxon>Bacteria</taxon>
        <taxon>Candidatus Ryaniibacteriota</taxon>
    </lineage>
</organism>
<name>A0A2M8KX43_9BACT</name>
<proteinExistence type="predicted"/>
<feature type="domain" description="CYTH" evidence="1">
    <location>
        <begin position="2"/>
        <end position="170"/>
    </location>
</feature>
<evidence type="ECO:0000313" key="3">
    <source>
        <dbReference type="Proteomes" id="UP000229098"/>
    </source>
</evidence>
<dbReference type="PROSITE" id="PS51707">
    <property type="entry name" value="CYTH"/>
    <property type="match status" value="1"/>
</dbReference>
<dbReference type="InterPro" id="IPR033469">
    <property type="entry name" value="CYTH-like_dom_sf"/>
</dbReference>
<sequence length="193" mass="21877">MKTEYEATFTNIDKEWMRSKLKESGAILVRPEFLQRRVTFNLPNGVIIQGGWLRVRDEGDKITLSLKAVHGDGIESQKEILLTVDDFNQAAGLLTILGCKQKSYQETKRELWKIGAVEITIDEWPFLEPFVEVEGSSEAEVKSTSELLGFDYNDALFCAVGTLYSKKYGIEESIINNKTPKIVFDMENPFLAT</sequence>
<evidence type="ECO:0000259" key="1">
    <source>
        <dbReference type="PROSITE" id="PS51707"/>
    </source>
</evidence>
<gene>
    <name evidence="2" type="ORF">COU90_01490</name>
</gene>